<sequence>MPDRTRRPVPEFEAVLPKYLRIAHDIRDRIERGELVVGDEVDSERVLAARWRVARPTAAKALNTLRRQGIVESRRGSGTYVADRALSPVESEHNGRTGHYGTPYLESPEMTVLAATMAVPPEHIAEVLGLSAEGVVIMRKRLATSQSGSTELAISWYPPNLAAVAPKLLVAEYLPSDPAVATGQRTVRARGRMRARLATAEEVESLRLGTPSAVLIHELTCYAADGGVIQVDEIVFPSGRWLFHQDWH</sequence>
<dbReference type="EMBL" id="QZFU01000016">
    <property type="protein sequence ID" value="RJO76590.1"/>
    <property type="molecule type" value="Genomic_DNA"/>
</dbReference>
<evidence type="ECO:0000313" key="5">
    <source>
        <dbReference type="EMBL" id="RJO76590.1"/>
    </source>
</evidence>
<reference evidence="5 6" key="1">
    <citation type="submission" date="2018-09" db="EMBL/GenBank/DDBJ databases">
        <title>YIM PH21274 draft genome.</title>
        <authorList>
            <person name="Miao C."/>
        </authorList>
    </citation>
    <scope>NUCLEOTIDE SEQUENCE [LARGE SCALE GENOMIC DNA]</scope>
    <source>
        <strain evidence="5 6">YIM PH 21724</strain>
    </source>
</reference>
<name>A0A3A4K9W5_9NOCA</name>
<dbReference type="SMART" id="SM00345">
    <property type="entry name" value="HTH_GNTR"/>
    <property type="match status" value="1"/>
</dbReference>
<dbReference type="GO" id="GO:0003677">
    <property type="term" value="F:DNA binding"/>
    <property type="evidence" value="ECO:0007669"/>
    <property type="project" value="UniProtKB-KW"/>
</dbReference>
<dbReference type="CDD" id="cd07377">
    <property type="entry name" value="WHTH_GntR"/>
    <property type="match status" value="1"/>
</dbReference>
<accession>A0A3A4K9W5</accession>
<evidence type="ECO:0000259" key="4">
    <source>
        <dbReference type="PROSITE" id="PS50949"/>
    </source>
</evidence>
<dbReference type="GO" id="GO:0045892">
    <property type="term" value="P:negative regulation of DNA-templated transcription"/>
    <property type="evidence" value="ECO:0007669"/>
    <property type="project" value="TreeGrafter"/>
</dbReference>
<dbReference type="SUPFAM" id="SSF46785">
    <property type="entry name" value="Winged helix' DNA-binding domain"/>
    <property type="match status" value="1"/>
</dbReference>
<dbReference type="InterPro" id="IPR028978">
    <property type="entry name" value="Chorismate_lyase_/UTRA_dom_sf"/>
</dbReference>
<comment type="caution">
    <text evidence="5">The sequence shown here is derived from an EMBL/GenBank/DDBJ whole genome shotgun (WGS) entry which is preliminary data.</text>
</comment>
<organism evidence="5 6">
    <name type="scientific">Nocardia panacis</name>
    <dbReference type="NCBI Taxonomy" id="2340916"/>
    <lineage>
        <taxon>Bacteria</taxon>
        <taxon>Bacillati</taxon>
        <taxon>Actinomycetota</taxon>
        <taxon>Actinomycetes</taxon>
        <taxon>Mycobacteriales</taxon>
        <taxon>Nocardiaceae</taxon>
        <taxon>Nocardia</taxon>
    </lineage>
</organism>
<dbReference type="AlphaFoldDB" id="A0A3A4K9W5"/>
<dbReference type="SMART" id="SM00866">
    <property type="entry name" value="UTRA"/>
    <property type="match status" value="1"/>
</dbReference>
<dbReference type="PANTHER" id="PTHR44846">
    <property type="entry name" value="MANNOSYL-D-GLYCERATE TRANSPORT/METABOLISM SYSTEM REPRESSOR MNGR-RELATED"/>
    <property type="match status" value="1"/>
</dbReference>
<evidence type="ECO:0000256" key="1">
    <source>
        <dbReference type="ARBA" id="ARBA00023015"/>
    </source>
</evidence>
<gene>
    <name evidence="5" type="ORF">D5S18_09895</name>
</gene>
<dbReference type="InterPro" id="IPR036390">
    <property type="entry name" value="WH_DNA-bd_sf"/>
</dbReference>
<dbReference type="Pfam" id="PF07702">
    <property type="entry name" value="UTRA"/>
    <property type="match status" value="1"/>
</dbReference>
<evidence type="ECO:0000256" key="2">
    <source>
        <dbReference type="ARBA" id="ARBA00023125"/>
    </source>
</evidence>
<dbReference type="GO" id="GO:0003700">
    <property type="term" value="F:DNA-binding transcription factor activity"/>
    <property type="evidence" value="ECO:0007669"/>
    <property type="project" value="InterPro"/>
</dbReference>
<dbReference type="InterPro" id="IPR000524">
    <property type="entry name" value="Tscrpt_reg_HTH_GntR"/>
</dbReference>
<dbReference type="Gene3D" id="1.10.10.10">
    <property type="entry name" value="Winged helix-like DNA-binding domain superfamily/Winged helix DNA-binding domain"/>
    <property type="match status" value="1"/>
</dbReference>
<dbReference type="PANTHER" id="PTHR44846:SF17">
    <property type="entry name" value="GNTR-FAMILY TRANSCRIPTIONAL REGULATOR"/>
    <property type="match status" value="1"/>
</dbReference>
<feature type="domain" description="HTH gntR-type" evidence="4">
    <location>
        <begin position="16"/>
        <end position="84"/>
    </location>
</feature>
<dbReference type="InterPro" id="IPR050679">
    <property type="entry name" value="Bact_HTH_transcr_reg"/>
</dbReference>
<proteinExistence type="predicted"/>
<keyword evidence="3" id="KW-0804">Transcription</keyword>
<dbReference type="SUPFAM" id="SSF64288">
    <property type="entry name" value="Chorismate lyase-like"/>
    <property type="match status" value="1"/>
</dbReference>
<dbReference type="InterPro" id="IPR036388">
    <property type="entry name" value="WH-like_DNA-bd_sf"/>
</dbReference>
<keyword evidence="2" id="KW-0238">DNA-binding</keyword>
<evidence type="ECO:0000313" key="6">
    <source>
        <dbReference type="Proteomes" id="UP000266677"/>
    </source>
</evidence>
<protein>
    <submittedName>
        <fullName evidence="5">GntR family transcriptional regulator</fullName>
    </submittedName>
</protein>
<dbReference type="Pfam" id="PF00392">
    <property type="entry name" value="GntR"/>
    <property type="match status" value="1"/>
</dbReference>
<dbReference type="Proteomes" id="UP000266677">
    <property type="component" value="Unassembled WGS sequence"/>
</dbReference>
<keyword evidence="1" id="KW-0805">Transcription regulation</keyword>
<evidence type="ECO:0000256" key="3">
    <source>
        <dbReference type="ARBA" id="ARBA00023163"/>
    </source>
</evidence>
<dbReference type="PROSITE" id="PS50949">
    <property type="entry name" value="HTH_GNTR"/>
    <property type="match status" value="1"/>
</dbReference>
<dbReference type="Gene3D" id="3.40.1410.10">
    <property type="entry name" value="Chorismate lyase-like"/>
    <property type="match status" value="1"/>
</dbReference>
<keyword evidence="6" id="KW-1185">Reference proteome</keyword>
<dbReference type="InterPro" id="IPR011663">
    <property type="entry name" value="UTRA"/>
</dbReference>